<evidence type="ECO:0000313" key="2">
    <source>
        <dbReference type="Proteomes" id="UP001160334"/>
    </source>
</evidence>
<sequence length="43" mass="4631">MFAEVANLDHIDLMDLPTGHWPMWSRPGDLALILAAAATSPAN</sequence>
<name>A0ABT6MCM1_9NOCA</name>
<evidence type="ECO:0000313" key="1">
    <source>
        <dbReference type="EMBL" id="MDH6281139.1"/>
    </source>
</evidence>
<protein>
    <recommendedName>
        <fullName evidence="3">Alpha/beta hydrolase</fullName>
    </recommendedName>
</protein>
<proteinExistence type="predicted"/>
<gene>
    <name evidence="1" type="ORF">M2280_002359</name>
</gene>
<comment type="caution">
    <text evidence="1">The sequence shown here is derived from an EMBL/GenBank/DDBJ whole genome shotgun (WGS) entry which is preliminary data.</text>
</comment>
<dbReference type="Proteomes" id="UP001160334">
    <property type="component" value="Unassembled WGS sequence"/>
</dbReference>
<reference evidence="1 2" key="1">
    <citation type="submission" date="2023-04" db="EMBL/GenBank/DDBJ databases">
        <title>Forest soil microbial communities from Buena Vista Peninsula, Colon Province, Panama.</title>
        <authorList>
            <person name="Bouskill N."/>
        </authorList>
    </citation>
    <scope>NUCLEOTIDE SEQUENCE [LARGE SCALE GENOMIC DNA]</scope>
    <source>
        <strain evidence="1 2">CFH S0262</strain>
    </source>
</reference>
<dbReference type="EMBL" id="JARXVC010000005">
    <property type="protein sequence ID" value="MDH6281139.1"/>
    <property type="molecule type" value="Genomic_DNA"/>
</dbReference>
<accession>A0ABT6MCM1</accession>
<keyword evidence="2" id="KW-1185">Reference proteome</keyword>
<organism evidence="1 2">
    <name type="scientific">Prescottella agglutinans</name>
    <dbReference type="NCBI Taxonomy" id="1644129"/>
    <lineage>
        <taxon>Bacteria</taxon>
        <taxon>Bacillati</taxon>
        <taxon>Actinomycetota</taxon>
        <taxon>Actinomycetes</taxon>
        <taxon>Mycobacteriales</taxon>
        <taxon>Nocardiaceae</taxon>
        <taxon>Prescottella</taxon>
    </lineage>
</organism>
<evidence type="ECO:0008006" key="3">
    <source>
        <dbReference type="Google" id="ProtNLM"/>
    </source>
</evidence>